<dbReference type="PANTHER" id="PTHR37422">
    <property type="entry name" value="TEICHURONIC ACID BIOSYNTHESIS PROTEIN TUAE"/>
    <property type="match status" value="1"/>
</dbReference>
<feature type="transmembrane region" description="Helical" evidence="3">
    <location>
        <begin position="281"/>
        <end position="305"/>
    </location>
</feature>
<dbReference type="Proteomes" id="UP000034286">
    <property type="component" value="Unassembled WGS sequence"/>
</dbReference>
<feature type="transmembrane region" description="Helical" evidence="3">
    <location>
        <begin position="196"/>
        <end position="217"/>
    </location>
</feature>
<dbReference type="InterPro" id="IPR051533">
    <property type="entry name" value="WaaL-like"/>
</dbReference>
<dbReference type="PANTHER" id="PTHR37422:SF13">
    <property type="entry name" value="LIPOPOLYSACCHARIDE BIOSYNTHESIS PROTEIN PA4999-RELATED"/>
    <property type="match status" value="1"/>
</dbReference>
<feature type="transmembrane region" description="Helical" evidence="3">
    <location>
        <begin position="12"/>
        <end position="32"/>
    </location>
</feature>
<proteinExistence type="predicted"/>
<name>A0A0G0Y245_9BACT</name>
<keyword evidence="3" id="KW-0812">Transmembrane</keyword>
<evidence type="ECO:0000313" key="4">
    <source>
        <dbReference type="EMBL" id="KKS03521.1"/>
    </source>
</evidence>
<feature type="transmembrane region" description="Helical" evidence="3">
    <location>
        <begin position="38"/>
        <end position="56"/>
    </location>
</feature>
<dbReference type="SMART" id="SM00028">
    <property type="entry name" value="TPR"/>
    <property type="match status" value="3"/>
</dbReference>
<feature type="transmembrane region" description="Helical" evidence="3">
    <location>
        <begin position="317"/>
        <end position="344"/>
    </location>
</feature>
<keyword evidence="1" id="KW-0802">TPR repeat</keyword>
<dbReference type="EMBL" id="LCBD01000034">
    <property type="protein sequence ID" value="KKS03521.1"/>
    <property type="molecule type" value="Genomic_DNA"/>
</dbReference>
<feature type="transmembrane region" description="Helical" evidence="3">
    <location>
        <begin position="125"/>
        <end position="149"/>
    </location>
</feature>
<evidence type="ECO:0000256" key="3">
    <source>
        <dbReference type="SAM" id="Phobius"/>
    </source>
</evidence>
<feature type="transmembrane region" description="Helical" evidence="3">
    <location>
        <begin position="364"/>
        <end position="383"/>
    </location>
</feature>
<protein>
    <submittedName>
        <fullName evidence="4">Tetratricopeptide TPR_2 repeat protein</fullName>
    </submittedName>
</protein>
<dbReference type="AlphaFoldDB" id="A0A0G0Y245"/>
<feature type="transmembrane region" description="Helical" evidence="3">
    <location>
        <begin position="169"/>
        <end position="187"/>
    </location>
</feature>
<sequence length="639" mass="70018">MEKFLKEAEKYLILAGVLLFAVFTLPGFPSPYFIPKEILASVIISLALITSLTRSILKGEMKMSIGKFDIGVLLLAIVYLVASIFITPNKMEAFFYPGTTTFVLLSAIFYLIINQFTKRGKNSVLLALFTSGIILSVSVLFTELGLFAKIPQLPEFMKNSAFNPLGSDLQSMVYLFALLPLGVAQIIKEKESIKKIFFGVASSVLIFGIILLGVNMLPGKPQAPVLPNWQTSWEIVIDTLKQSPLLGAGPANYLSAFNVYRPISYNQTNLWQVRFSSANNYYFTLITEVGLIGLAALVILLIAVYKRLVVNIKDKNWEVFSVAVLVVAFAIFPVAPALIFLFMVLLSVFSGSEEKSITVATNKIPSLIVALPIFVGIIALAFFGTKAVSAEATYQKSLEALVQNDAKNTYDYMVKAGTLNPYVDRYHASLAQVEMALANSIAERKDLTEDDRNTITQLVQQAISEGKATVTLNINRSGNWEVLAQIYRSIMSFAEGSDQFAIQTYTQAVALDPLNPELRIALGGVYYALEDYDSAISAFQLAAVAKNDYPNSHYNLAAAYAAKKDYDKAIASMETVLSLISKDSEDYKTAQTVMDQLKAQKSPATEATSQNLTPPQTVQETNVEPPITLPSEATPPATP</sequence>
<keyword evidence="3" id="KW-1133">Transmembrane helix</keyword>
<feature type="compositionally biased region" description="Polar residues" evidence="2">
    <location>
        <begin position="602"/>
        <end position="622"/>
    </location>
</feature>
<dbReference type="Pfam" id="PF13181">
    <property type="entry name" value="TPR_8"/>
    <property type="match status" value="1"/>
</dbReference>
<reference evidence="4 5" key="1">
    <citation type="journal article" date="2015" name="Nature">
        <title>rRNA introns, odd ribosomes, and small enigmatic genomes across a large radiation of phyla.</title>
        <authorList>
            <person name="Brown C.T."/>
            <person name="Hug L.A."/>
            <person name="Thomas B.C."/>
            <person name="Sharon I."/>
            <person name="Castelle C.J."/>
            <person name="Singh A."/>
            <person name="Wilkins M.J."/>
            <person name="Williams K.H."/>
            <person name="Banfield J.F."/>
        </authorList>
    </citation>
    <scope>NUCLEOTIDE SEQUENCE [LARGE SCALE GENOMIC DNA]</scope>
</reference>
<dbReference type="Gene3D" id="1.25.40.10">
    <property type="entry name" value="Tetratricopeptide repeat domain"/>
    <property type="match status" value="1"/>
</dbReference>
<dbReference type="InterPro" id="IPR019734">
    <property type="entry name" value="TPR_rpt"/>
</dbReference>
<gene>
    <name evidence="4" type="ORF">UU57_C0034G0002</name>
</gene>
<dbReference type="PROSITE" id="PS50005">
    <property type="entry name" value="TPR"/>
    <property type="match status" value="1"/>
</dbReference>
<organism evidence="4 5">
    <name type="scientific">Candidatus Woesebacteria bacterium GW2011_GWE1_41_24</name>
    <dbReference type="NCBI Taxonomy" id="1618597"/>
    <lineage>
        <taxon>Bacteria</taxon>
        <taxon>Candidatus Woeseibacteriota</taxon>
    </lineage>
</organism>
<feature type="region of interest" description="Disordered" evidence="2">
    <location>
        <begin position="597"/>
        <end position="639"/>
    </location>
</feature>
<dbReference type="Pfam" id="PF13432">
    <property type="entry name" value="TPR_16"/>
    <property type="match status" value="1"/>
</dbReference>
<keyword evidence="3" id="KW-0472">Membrane</keyword>
<comment type="caution">
    <text evidence="4">The sequence shown here is derived from an EMBL/GenBank/DDBJ whole genome shotgun (WGS) entry which is preliminary data.</text>
</comment>
<accession>A0A0G0Y245</accession>
<dbReference type="InterPro" id="IPR011990">
    <property type="entry name" value="TPR-like_helical_dom_sf"/>
</dbReference>
<evidence type="ECO:0000313" key="5">
    <source>
        <dbReference type="Proteomes" id="UP000034286"/>
    </source>
</evidence>
<feature type="repeat" description="TPR" evidence="1">
    <location>
        <begin position="550"/>
        <end position="583"/>
    </location>
</feature>
<evidence type="ECO:0000256" key="2">
    <source>
        <dbReference type="SAM" id="MobiDB-lite"/>
    </source>
</evidence>
<feature type="transmembrane region" description="Helical" evidence="3">
    <location>
        <begin position="68"/>
        <end position="87"/>
    </location>
</feature>
<feature type="transmembrane region" description="Helical" evidence="3">
    <location>
        <begin position="93"/>
        <end position="113"/>
    </location>
</feature>
<dbReference type="SUPFAM" id="SSF48452">
    <property type="entry name" value="TPR-like"/>
    <property type="match status" value="1"/>
</dbReference>
<evidence type="ECO:0000256" key="1">
    <source>
        <dbReference type="PROSITE-ProRule" id="PRU00339"/>
    </source>
</evidence>